<dbReference type="STRING" id="13333.W1P560"/>
<dbReference type="HOGENOM" id="CLU_1930377_0_0_1"/>
<proteinExistence type="predicted"/>
<feature type="domain" description="Aldehyde oxidase/xanthine dehydrogenase second molybdopterin binding" evidence="3">
    <location>
        <begin position="66"/>
        <end position="131"/>
    </location>
</feature>
<feature type="domain" description="Aldehyde oxidase/xanthine dehydrogenase first molybdopterin binding" evidence="2">
    <location>
        <begin position="1"/>
        <end position="36"/>
    </location>
</feature>
<dbReference type="Gramene" id="ERN02784">
    <property type="protein sequence ID" value="ERN02784"/>
    <property type="gene ID" value="AMTR_s00086p00087080"/>
</dbReference>
<dbReference type="InterPro" id="IPR016208">
    <property type="entry name" value="Ald_Oxase/xanthine_DH-like"/>
</dbReference>
<dbReference type="AlphaFoldDB" id="W1P560"/>
<name>W1P560_AMBTC</name>
<dbReference type="InterPro" id="IPR046867">
    <property type="entry name" value="AldOxase/xan_DH_MoCoBD2"/>
</dbReference>
<dbReference type="Pfam" id="PF20256">
    <property type="entry name" value="MoCoBD_2"/>
    <property type="match status" value="1"/>
</dbReference>
<dbReference type="eggNOG" id="KOG0430">
    <property type="taxonomic scope" value="Eukaryota"/>
</dbReference>
<reference evidence="5" key="1">
    <citation type="journal article" date="2013" name="Science">
        <title>The Amborella genome and the evolution of flowering plants.</title>
        <authorList>
            <consortium name="Amborella Genome Project"/>
        </authorList>
    </citation>
    <scope>NUCLEOTIDE SEQUENCE [LARGE SCALE GENOMIC DNA]</scope>
</reference>
<organism evidence="4 5">
    <name type="scientific">Amborella trichopoda</name>
    <dbReference type="NCBI Taxonomy" id="13333"/>
    <lineage>
        <taxon>Eukaryota</taxon>
        <taxon>Viridiplantae</taxon>
        <taxon>Streptophyta</taxon>
        <taxon>Embryophyta</taxon>
        <taxon>Tracheophyta</taxon>
        <taxon>Spermatophyta</taxon>
        <taxon>Magnoliopsida</taxon>
        <taxon>Amborellales</taxon>
        <taxon>Amborellaceae</taxon>
        <taxon>Amborella</taxon>
    </lineage>
</organism>
<sequence length="131" mass="14444">MRAHGEVQGNFLAETIIEHVASTLSMDANSIREKNLHNFETLKLFSGTIAGGKLGYTLALTLEKLDSSLRLKKKSEEIREFNRINRWRQRGLSLLPIAYEVTVRPAPGKVSILNDGSIVVEVGGIELGQGL</sequence>
<dbReference type="InterPro" id="IPR037165">
    <property type="entry name" value="AldOxase/xan_DH_Mopterin-bd_sf"/>
</dbReference>
<evidence type="ECO:0000259" key="3">
    <source>
        <dbReference type="Pfam" id="PF20256"/>
    </source>
</evidence>
<evidence type="ECO:0000313" key="4">
    <source>
        <dbReference type="EMBL" id="ERN02784.1"/>
    </source>
</evidence>
<dbReference type="PANTHER" id="PTHR11908:SF132">
    <property type="entry name" value="ALDEHYDE OXIDASE 1-RELATED"/>
    <property type="match status" value="1"/>
</dbReference>
<dbReference type="SUPFAM" id="SSF56003">
    <property type="entry name" value="Molybdenum cofactor-binding domain"/>
    <property type="match status" value="1"/>
</dbReference>
<dbReference type="GO" id="GO:0016491">
    <property type="term" value="F:oxidoreductase activity"/>
    <property type="evidence" value="ECO:0007669"/>
    <property type="project" value="InterPro"/>
</dbReference>
<dbReference type="EMBL" id="KI394485">
    <property type="protein sequence ID" value="ERN02784.1"/>
    <property type="molecule type" value="Genomic_DNA"/>
</dbReference>
<evidence type="ECO:0000259" key="2">
    <source>
        <dbReference type="Pfam" id="PF02738"/>
    </source>
</evidence>
<evidence type="ECO:0000256" key="1">
    <source>
        <dbReference type="ARBA" id="ARBA00022505"/>
    </source>
</evidence>
<evidence type="ECO:0000313" key="5">
    <source>
        <dbReference type="Proteomes" id="UP000017836"/>
    </source>
</evidence>
<dbReference type="PANTHER" id="PTHR11908">
    <property type="entry name" value="XANTHINE DEHYDROGENASE"/>
    <property type="match status" value="1"/>
</dbReference>
<dbReference type="Proteomes" id="UP000017836">
    <property type="component" value="Unassembled WGS sequence"/>
</dbReference>
<protein>
    <submittedName>
        <fullName evidence="4">Uncharacterized protein</fullName>
    </submittedName>
</protein>
<keyword evidence="5" id="KW-1185">Reference proteome</keyword>
<dbReference type="GO" id="GO:0005506">
    <property type="term" value="F:iron ion binding"/>
    <property type="evidence" value="ECO:0007669"/>
    <property type="project" value="InterPro"/>
</dbReference>
<dbReference type="Pfam" id="PF02738">
    <property type="entry name" value="MoCoBD_1"/>
    <property type="match status" value="1"/>
</dbReference>
<keyword evidence="1" id="KW-0500">Molybdenum</keyword>
<dbReference type="Gene3D" id="3.30.365.10">
    <property type="entry name" value="Aldehyde oxidase/xanthine dehydrogenase, molybdopterin binding domain"/>
    <property type="match status" value="3"/>
</dbReference>
<dbReference type="InterPro" id="IPR008274">
    <property type="entry name" value="AldOxase/xan_DH_MoCoBD1"/>
</dbReference>
<gene>
    <name evidence="4" type="ORF">AMTR_s00086p00087080</name>
</gene>
<accession>W1P560</accession>